<dbReference type="GO" id="GO:0005739">
    <property type="term" value="C:mitochondrion"/>
    <property type="evidence" value="ECO:0007669"/>
    <property type="project" value="UniProtKB-SubCell"/>
</dbReference>
<dbReference type="HAMAP" id="MF_01187">
    <property type="entry name" value="UPF0434"/>
    <property type="match status" value="1"/>
</dbReference>
<dbReference type="PANTHER" id="PTHR33505">
    <property type="entry name" value="ZGC:162634"/>
    <property type="match status" value="1"/>
</dbReference>
<dbReference type="InParanoid" id="A0A6P8SEV6"/>
<dbReference type="SUPFAM" id="SSF158997">
    <property type="entry name" value="Trm112p-like"/>
    <property type="match status" value="1"/>
</dbReference>
<comment type="subcellular location">
    <subcellularLocation>
        <location evidence="1">Mitochondrion</location>
    </subcellularLocation>
</comment>
<evidence type="ECO:0000256" key="2">
    <source>
        <dbReference type="ARBA" id="ARBA00022946"/>
    </source>
</evidence>
<gene>
    <name evidence="8" type="primary">PYURF</name>
</gene>
<evidence type="ECO:0000256" key="4">
    <source>
        <dbReference type="ARBA" id="ARBA00038479"/>
    </source>
</evidence>
<dbReference type="Gene3D" id="2.20.25.10">
    <property type="match status" value="1"/>
</dbReference>
<name>A0A6P8SEV6_GEOSA</name>
<evidence type="ECO:0000256" key="6">
    <source>
        <dbReference type="SAM" id="MobiDB-lite"/>
    </source>
</evidence>
<dbReference type="Pfam" id="PF03966">
    <property type="entry name" value="Trm112p"/>
    <property type="match status" value="1"/>
</dbReference>
<dbReference type="AlphaFoldDB" id="A0A6P8SEV6"/>
<dbReference type="FunCoup" id="A0A6P8SEV6">
    <property type="interactions" value="711"/>
</dbReference>
<feature type="region of interest" description="Disordered" evidence="6">
    <location>
        <begin position="18"/>
        <end position="38"/>
    </location>
</feature>
<dbReference type="FunFam" id="2.20.25.10:FF:000017">
    <property type="entry name" value="protein preY, mitochondrial"/>
    <property type="match status" value="1"/>
</dbReference>
<dbReference type="GeneID" id="117367070"/>
<evidence type="ECO:0000313" key="8">
    <source>
        <dbReference type="RefSeq" id="XP_033815193.1"/>
    </source>
</evidence>
<dbReference type="KEGG" id="gsh:117367070"/>
<evidence type="ECO:0000256" key="5">
    <source>
        <dbReference type="ARBA" id="ARBA00040939"/>
    </source>
</evidence>
<evidence type="ECO:0000256" key="3">
    <source>
        <dbReference type="ARBA" id="ARBA00023128"/>
    </source>
</evidence>
<proteinExistence type="inferred from homology"/>
<dbReference type="PANTHER" id="PTHR33505:SF4">
    <property type="entry name" value="PROTEIN PREY, MITOCHONDRIAL"/>
    <property type="match status" value="1"/>
</dbReference>
<accession>A0A6P8SEV6</accession>
<dbReference type="RefSeq" id="XP_033815193.1">
    <property type="nucleotide sequence ID" value="XM_033959302.1"/>
</dbReference>
<evidence type="ECO:0000256" key="1">
    <source>
        <dbReference type="ARBA" id="ARBA00004173"/>
    </source>
</evidence>
<dbReference type="CTD" id="100996939"/>
<keyword evidence="7" id="KW-1185">Reference proteome</keyword>
<sequence>MLGLAACRIGAAATRGLLHTAPRRAAADPPDPANSKKRFNPELLQFLVCPLSHKPLRYEESTNELINEELGIAYPIIDGMPNMIPQDARMIQKEKKQEESEENQH</sequence>
<keyword evidence="3" id="KW-0496">Mitochondrion</keyword>
<dbReference type="Proteomes" id="UP000515159">
    <property type="component" value="Chromosome 1"/>
</dbReference>
<reference evidence="8" key="1">
    <citation type="submission" date="2025-08" db="UniProtKB">
        <authorList>
            <consortium name="RefSeq"/>
        </authorList>
    </citation>
    <scope>IDENTIFICATION</scope>
</reference>
<dbReference type="OrthoDB" id="1884515at2759"/>
<keyword evidence="2" id="KW-0809">Transit peptide</keyword>
<protein>
    <recommendedName>
        <fullName evidence="5">Protein preY, mitochondrial</fullName>
    </recommendedName>
</protein>
<dbReference type="InterPro" id="IPR005651">
    <property type="entry name" value="Trm112-like"/>
</dbReference>
<evidence type="ECO:0000313" key="7">
    <source>
        <dbReference type="Proteomes" id="UP000515159"/>
    </source>
</evidence>
<organism evidence="7 8">
    <name type="scientific">Geotrypetes seraphini</name>
    <name type="common">Gaboon caecilian</name>
    <name type="synonym">Caecilia seraphini</name>
    <dbReference type="NCBI Taxonomy" id="260995"/>
    <lineage>
        <taxon>Eukaryota</taxon>
        <taxon>Metazoa</taxon>
        <taxon>Chordata</taxon>
        <taxon>Craniata</taxon>
        <taxon>Vertebrata</taxon>
        <taxon>Euteleostomi</taxon>
        <taxon>Amphibia</taxon>
        <taxon>Gymnophiona</taxon>
        <taxon>Geotrypetes</taxon>
    </lineage>
</organism>
<comment type="similarity">
    <text evidence="4">Belongs to the PREY family.</text>
</comment>